<dbReference type="SUPFAM" id="SSF56601">
    <property type="entry name" value="beta-lactamase/transpeptidase-like"/>
    <property type="match status" value="1"/>
</dbReference>
<protein>
    <submittedName>
        <fullName evidence="2">Beta-lactamase family protein</fullName>
    </submittedName>
</protein>
<dbReference type="Gene3D" id="3.40.710.10">
    <property type="entry name" value="DD-peptidase/beta-lactamase superfamily"/>
    <property type="match status" value="1"/>
</dbReference>
<dbReference type="EMBL" id="JADEVV010000002">
    <property type="protein sequence ID" value="MBE9252448.1"/>
    <property type="molecule type" value="Genomic_DNA"/>
</dbReference>
<dbReference type="InterPro" id="IPR050491">
    <property type="entry name" value="AmpC-like"/>
</dbReference>
<name>A0ABR9VM71_9SYNC</name>
<evidence type="ECO:0000313" key="3">
    <source>
        <dbReference type="Proteomes" id="UP000658720"/>
    </source>
</evidence>
<dbReference type="Pfam" id="PF00144">
    <property type="entry name" value="Beta-lactamase"/>
    <property type="match status" value="1"/>
</dbReference>
<organism evidence="2 3">
    <name type="scientific">Synechocystis salina LEGE 00031</name>
    <dbReference type="NCBI Taxonomy" id="1828736"/>
    <lineage>
        <taxon>Bacteria</taxon>
        <taxon>Bacillati</taxon>
        <taxon>Cyanobacteriota</taxon>
        <taxon>Cyanophyceae</taxon>
        <taxon>Synechococcales</taxon>
        <taxon>Merismopediaceae</taxon>
        <taxon>Synechocystis</taxon>
    </lineage>
</organism>
<reference evidence="2 3" key="1">
    <citation type="submission" date="2020-10" db="EMBL/GenBank/DDBJ databases">
        <authorList>
            <person name="Castelo-Branco R."/>
            <person name="Eusebio N."/>
            <person name="Adriana R."/>
            <person name="Vieira A."/>
            <person name="Brugerolle De Fraissinette N."/>
            <person name="Rezende De Castro R."/>
            <person name="Schneider M.P."/>
            <person name="Vasconcelos V."/>
            <person name="Leao P.N."/>
        </authorList>
    </citation>
    <scope>NUCLEOTIDE SEQUENCE [LARGE SCALE GENOMIC DNA]</scope>
    <source>
        <strain evidence="2 3">LEGE 00031</strain>
    </source>
</reference>
<dbReference type="PANTHER" id="PTHR46825">
    <property type="entry name" value="D-ALANYL-D-ALANINE-CARBOXYPEPTIDASE/ENDOPEPTIDASE AMPH"/>
    <property type="match status" value="1"/>
</dbReference>
<dbReference type="RefSeq" id="WP_194018593.1">
    <property type="nucleotide sequence ID" value="NZ_JADEVV010000002.1"/>
</dbReference>
<dbReference type="PANTHER" id="PTHR46825:SF7">
    <property type="entry name" value="D-ALANYL-D-ALANINE CARBOXYPEPTIDASE"/>
    <property type="match status" value="1"/>
</dbReference>
<evidence type="ECO:0000259" key="1">
    <source>
        <dbReference type="Pfam" id="PF00144"/>
    </source>
</evidence>
<dbReference type="Proteomes" id="UP000658720">
    <property type="component" value="Unassembled WGS sequence"/>
</dbReference>
<gene>
    <name evidence="2" type="ORF">IQ217_00985</name>
</gene>
<keyword evidence="3" id="KW-1185">Reference proteome</keyword>
<sequence>MDFNLKRRRLLALLAASAWFGSRKSKSLASPAIADNGGTALGPAAEILAILAESKQEYDLSALLCGIWQGEKTIISTAIGNSQTNVPATTAMHLRAGGVTITCICLVLLRLVDRGLVNLDDLVARWWPKLPRAKTVTLQQLANSTSGYADFEQDQTFIDANNYNPFRQWQTQELLDIAFATPLLYEPGESWNYSHTNFVVLGELLQRITGQPMDKLLEQEIFAPLGLGHSSYPHSSEIPPPVLHAFSQDRDVFEDSTYWNPSWTSFSGMMISTLGDLSMLALAIAKGSLLSPQGIQAQIAPTTVGLSTNRADLYYGLGIVYANGWLVQNPRFGGYNLFLAALPSQSLAMVVATTIGLNSSDEAHSTLIARKLVQSLNPNQPIPNFG</sequence>
<dbReference type="InterPro" id="IPR001466">
    <property type="entry name" value="Beta-lactam-related"/>
</dbReference>
<feature type="domain" description="Beta-lactamase-related" evidence="1">
    <location>
        <begin position="52"/>
        <end position="369"/>
    </location>
</feature>
<comment type="caution">
    <text evidence="2">The sequence shown here is derived from an EMBL/GenBank/DDBJ whole genome shotgun (WGS) entry which is preliminary data.</text>
</comment>
<proteinExistence type="predicted"/>
<dbReference type="InterPro" id="IPR012338">
    <property type="entry name" value="Beta-lactam/transpept-like"/>
</dbReference>
<accession>A0ABR9VM71</accession>
<evidence type="ECO:0000313" key="2">
    <source>
        <dbReference type="EMBL" id="MBE9252448.1"/>
    </source>
</evidence>